<evidence type="ECO:0000256" key="5">
    <source>
        <dbReference type="ARBA" id="ARBA00022777"/>
    </source>
</evidence>
<evidence type="ECO:0000256" key="4">
    <source>
        <dbReference type="ARBA" id="ARBA00022741"/>
    </source>
</evidence>
<comment type="catalytic activity">
    <reaction evidence="7">
        <text>L-threonyl-[protein] + ATP = O-phospho-L-threonyl-[protein] + ADP + H(+)</text>
        <dbReference type="Rhea" id="RHEA:46608"/>
        <dbReference type="Rhea" id="RHEA-COMP:11060"/>
        <dbReference type="Rhea" id="RHEA-COMP:11605"/>
        <dbReference type="ChEBI" id="CHEBI:15378"/>
        <dbReference type="ChEBI" id="CHEBI:30013"/>
        <dbReference type="ChEBI" id="CHEBI:30616"/>
        <dbReference type="ChEBI" id="CHEBI:61977"/>
        <dbReference type="ChEBI" id="CHEBI:456216"/>
        <dbReference type="EC" id="2.7.11.1"/>
    </reaction>
</comment>
<dbReference type="GeneID" id="25902784"/>
<dbReference type="GO" id="GO:0005524">
    <property type="term" value="F:ATP binding"/>
    <property type="evidence" value="ECO:0007669"/>
    <property type="project" value="UniProtKB-KW"/>
</dbReference>
<evidence type="ECO:0000256" key="8">
    <source>
        <dbReference type="ARBA" id="ARBA00048679"/>
    </source>
</evidence>
<dbReference type="InterPro" id="IPR024678">
    <property type="entry name" value="Kinase_OSR1/WNK_CCT"/>
</dbReference>
<proteinExistence type="predicted"/>
<evidence type="ECO:0000256" key="3">
    <source>
        <dbReference type="ARBA" id="ARBA00022679"/>
    </source>
</evidence>
<dbReference type="OrthoDB" id="8954335at2759"/>
<evidence type="ECO:0000259" key="9">
    <source>
        <dbReference type="Pfam" id="PF12202"/>
    </source>
</evidence>
<keyword evidence="11" id="KW-1185">Reference proteome</keyword>
<keyword evidence="3" id="KW-0808">Transferase</keyword>
<keyword evidence="5" id="KW-0418">Kinase</keyword>
<name>A0A0L0GBD2_9EUKA</name>
<evidence type="ECO:0000256" key="2">
    <source>
        <dbReference type="ARBA" id="ARBA00022527"/>
    </source>
</evidence>
<dbReference type="Proteomes" id="UP000054560">
    <property type="component" value="Unassembled WGS sequence"/>
</dbReference>
<comment type="catalytic activity">
    <reaction evidence="8">
        <text>L-seryl-[protein] + ATP = O-phospho-L-seryl-[protein] + ADP + H(+)</text>
        <dbReference type="Rhea" id="RHEA:17989"/>
        <dbReference type="Rhea" id="RHEA-COMP:9863"/>
        <dbReference type="Rhea" id="RHEA-COMP:11604"/>
        <dbReference type="ChEBI" id="CHEBI:15378"/>
        <dbReference type="ChEBI" id="CHEBI:29999"/>
        <dbReference type="ChEBI" id="CHEBI:30616"/>
        <dbReference type="ChEBI" id="CHEBI:83421"/>
        <dbReference type="ChEBI" id="CHEBI:456216"/>
        <dbReference type="EC" id="2.7.11.1"/>
    </reaction>
</comment>
<dbReference type="Gene3D" id="3.10.20.90">
    <property type="entry name" value="Phosphatidylinositol 3-kinase Catalytic Subunit, Chain A, domain 1"/>
    <property type="match status" value="1"/>
</dbReference>
<dbReference type="AlphaFoldDB" id="A0A0L0GBD2"/>
<accession>A0A0L0GBD2</accession>
<dbReference type="Pfam" id="PF12202">
    <property type="entry name" value="OSR1_C"/>
    <property type="match status" value="1"/>
</dbReference>
<organism evidence="10 11">
    <name type="scientific">Sphaeroforma arctica JP610</name>
    <dbReference type="NCBI Taxonomy" id="667725"/>
    <lineage>
        <taxon>Eukaryota</taxon>
        <taxon>Ichthyosporea</taxon>
        <taxon>Ichthyophonida</taxon>
        <taxon>Sphaeroforma</taxon>
    </lineage>
</organism>
<evidence type="ECO:0000313" key="10">
    <source>
        <dbReference type="EMBL" id="KNC85558.1"/>
    </source>
</evidence>
<keyword evidence="6" id="KW-0067">ATP-binding</keyword>
<sequence>MATSQTPYHECKSFTEVYKQDVDSGTWGFLANVRLRETRRLTTGHQYAFFSKKASGERQSQLSLIMALSDGMRRQIQTPYNSDTDSPESIAYELVQEGLLCEKDRLRMREKIESEYNRGNISKN</sequence>
<evidence type="ECO:0000256" key="7">
    <source>
        <dbReference type="ARBA" id="ARBA00047899"/>
    </source>
</evidence>
<reference evidence="10 11" key="1">
    <citation type="submission" date="2011-02" db="EMBL/GenBank/DDBJ databases">
        <title>The Genome Sequence of Sphaeroforma arctica JP610.</title>
        <authorList>
            <consortium name="The Broad Institute Genome Sequencing Platform"/>
            <person name="Russ C."/>
            <person name="Cuomo C."/>
            <person name="Young S.K."/>
            <person name="Zeng Q."/>
            <person name="Gargeya S."/>
            <person name="Alvarado L."/>
            <person name="Berlin A."/>
            <person name="Chapman S.B."/>
            <person name="Chen Z."/>
            <person name="Freedman E."/>
            <person name="Gellesch M."/>
            <person name="Goldberg J."/>
            <person name="Griggs A."/>
            <person name="Gujja S."/>
            <person name="Heilman E."/>
            <person name="Heiman D."/>
            <person name="Howarth C."/>
            <person name="Mehta T."/>
            <person name="Neiman D."/>
            <person name="Pearson M."/>
            <person name="Roberts A."/>
            <person name="Saif S."/>
            <person name="Shea T."/>
            <person name="Shenoy N."/>
            <person name="Sisk P."/>
            <person name="Stolte C."/>
            <person name="Sykes S."/>
            <person name="White J."/>
            <person name="Yandava C."/>
            <person name="Burger G."/>
            <person name="Gray M.W."/>
            <person name="Holland P.W.H."/>
            <person name="King N."/>
            <person name="Lang F.B.F."/>
            <person name="Roger A.J."/>
            <person name="Ruiz-Trillo I."/>
            <person name="Haas B."/>
            <person name="Nusbaum C."/>
            <person name="Birren B."/>
        </authorList>
    </citation>
    <scope>NUCLEOTIDE SEQUENCE [LARGE SCALE GENOMIC DNA]</scope>
    <source>
        <strain evidence="10 11">JP610</strain>
    </source>
</reference>
<dbReference type="EC" id="2.7.11.1" evidence="1"/>
<protein>
    <recommendedName>
        <fullName evidence="1">non-specific serine/threonine protein kinase</fullName>
        <ecNumber evidence="1">2.7.11.1</ecNumber>
    </recommendedName>
</protein>
<evidence type="ECO:0000256" key="6">
    <source>
        <dbReference type="ARBA" id="ARBA00022840"/>
    </source>
</evidence>
<evidence type="ECO:0000313" key="11">
    <source>
        <dbReference type="Proteomes" id="UP000054560"/>
    </source>
</evidence>
<dbReference type="EMBL" id="KQ241696">
    <property type="protein sequence ID" value="KNC85558.1"/>
    <property type="molecule type" value="Genomic_DNA"/>
</dbReference>
<keyword evidence="4" id="KW-0547">Nucleotide-binding</keyword>
<feature type="domain" description="Serine/threonine-protein kinase OSR1/WNK CCT" evidence="9">
    <location>
        <begin position="76"/>
        <end position="107"/>
    </location>
</feature>
<gene>
    <name evidence="10" type="ORF">SARC_02280</name>
</gene>
<dbReference type="GO" id="GO:0004674">
    <property type="term" value="F:protein serine/threonine kinase activity"/>
    <property type="evidence" value="ECO:0007669"/>
    <property type="project" value="UniProtKB-KW"/>
</dbReference>
<dbReference type="RefSeq" id="XP_014159460.1">
    <property type="nucleotide sequence ID" value="XM_014303985.1"/>
</dbReference>
<keyword evidence="2" id="KW-0723">Serine/threonine-protein kinase</keyword>
<evidence type="ECO:0000256" key="1">
    <source>
        <dbReference type="ARBA" id="ARBA00012513"/>
    </source>
</evidence>